<dbReference type="PIRSF" id="PIRSF037004">
    <property type="entry name" value="UCP037004"/>
    <property type="match status" value="1"/>
</dbReference>
<organism evidence="2 3">
    <name type="scientific">Geoanaerobacter pelophilus</name>
    <dbReference type="NCBI Taxonomy" id="60036"/>
    <lineage>
        <taxon>Bacteria</taxon>
        <taxon>Pseudomonadati</taxon>
        <taxon>Thermodesulfobacteriota</taxon>
        <taxon>Desulfuromonadia</taxon>
        <taxon>Geobacterales</taxon>
        <taxon>Geobacteraceae</taxon>
        <taxon>Geoanaerobacter</taxon>
    </lineage>
</organism>
<dbReference type="Pfam" id="PF08349">
    <property type="entry name" value="DUF1722"/>
    <property type="match status" value="1"/>
</dbReference>
<feature type="domain" description="DUF1722" evidence="1">
    <location>
        <begin position="190"/>
        <end position="306"/>
    </location>
</feature>
<dbReference type="Pfam" id="PF04463">
    <property type="entry name" value="2-thiour_desulf"/>
    <property type="match status" value="1"/>
</dbReference>
<name>A0AAW4KZY4_9BACT</name>
<evidence type="ECO:0000313" key="3">
    <source>
        <dbReference type="Proteomes" id="UP000811899"/>
    </source>
</evidence>
<dbReference type="Proteomes" id="UP000811899">
    <property type="component" value="Unassembled WGS sequence"/>
</dbReference>
<dbReference type="EMBL" id="JAHCVJ010000001">
    <property type="protein sequence ID" value="MBT0663482.1"/>
    <property type="molecule type" value="Genomic_DNA"/>
</dbReference>
<accession>A0AAW4KZY4</accession>
<proteinExistence type="predicted"/>
<dbReference type="PANTHER" id="PTHR30087">
    <property type="entry name" value="INNER MEMBRANE PROTEIN"/>
    <property type="match status" value="1"/>
</dbReference>
<dbReference type="AlphaFoldDB" id="A0AAW4KZY4"/>
<dbReference type="InterPro" id="IPR007553">
    <property type="entry name" value="2-thiour_desulf"/>
</dbReference>
<comment type="caution">
    <text evidence="2">The sequence shown here is derived from an EMBL/GenBank/DDBJ whole genome shotgun (WGS) entry which is preliminary data.</text>
</comment>
<dbReference type="PANTHER" id="PTHR30087:SF0">
    <property type="entry name" value="INNER MEMBRANE PROTEIN"/>
    <property type="match status" value="1"/>
</dbReference>
<evidence type="ECO:0000313" key="2">
    <source>
        <dbReference type="EMBL" id="MBT0663482.1"/>
    </source>
</evidence>
<protein>
    <submittedName>
        <fullName evidence="2">DUF1722 domain-containing protein</fullName>
    </submittedName>
</protein>
<reference evidence="2 3" key="1">
    <citation type="submission" date="2021-05" db="EMBL/GenBank/DDBJ databases">
        <title>The draft genome of Geobacter pelophilus DSM 12255.</title>
        <authorList>
            <person name="Xu Z."/>
            <person name="Masuda Y."/>
            <person name="Itoh H."/>
            <person name="Senoo K."/>
        </authorList>
    </citation>
    <scope>NUCLEOTIDE SEQUENCE [LARGE SCALE GENOMIC DNA]</scope>
    <source>
        <strain evidence="2 3">DSM 12255</strain>
    </source>
</reference>
<evidence type="ECO:0000259" key="1">
    <source>
        <dbReference type="Pfam" id="PF08349"/>
    </source>
</evidence>
<keyword evidence="3" id="KW-1185">Reference proteome</keyword>
<dbReference type="InterPro" id="IPR017087">
    <property type="entry name" value="UCP037004"/>
</dbReference>
<gene>
    <name evidence="2" type="ORF">KI809_04125</name>
</gene>
<dbReference type="RefSeq" id="WP_214170220.1">
    <property type="nucleotide sequence ID" value="NZ_JAHCVJ010000001.1"/>
</dbReference>
<dbReference type="InterPro" id="IPR013560">
    <property type="entry name" value="DUF1722"/>
</dbReference>
<sequence>MGGKIRIGISACLLGEKVRYDGGHKHNRFLTDTLGIIFDFVPICPEVECGLPVPREAMHLEGDPAAPRLVVTSSGAELTAQLLEYCGVKIEKLRREELCGFILKARSPSCGISGVAVSNRKSAPRSGSGLFAAAVIRELPLLPVENEERLADPALRANFMERAIAIHNWQQFAKNSPSHGDLVAFHTRYKLQVMAHSIVIYREMGRLVATAMGHDREQLLMGYGKLLMRALAQQATPRKHVNVLQHVMGYFKKNLSGGEKQAIAATIESYRQGNIPLAAPLALLRQYAETYDQAWLKGQTYLNPNPLLELN</sequence>